<evidence type="ECO:0000313" key="8">
    <source>
        <dbReference type="Proteomes" id="UP001642720"/>
    </source>
</evidence>
<feature type="domain" description="PHD-type" evidence="6">
    <location>
        <begin position="959"/>
        <end position="1009"/>
    </location>
</feature>
<comment type="caution">
    <text evidence="7">The sequence shown here is derived from an EMBL/GenBank/DDBJ whole genome shotgun (WGS) entry which is preliminary data.</text>
</comment>
<evidence type="ECO:0000256" key="1">
    <source>
        <dbReference type="ARBA" id="ARBA00022723"/>
    </source>
</evidence>
<dbReference type="PROSITE" id="PS50016">
    <property type="entry name" value="ZF_PHD_2"/>
    <property type="match status" value="1"/>
</dbReference>
<dbReference type="PANTHER" id="PTHR35391">
    <property type="entry name" value="C2H2-TYPE DOMAIN-CONTAINING PROTEIN-RELATED"/>
    <property type="match status" value="1"/>
</dbReference>
<dbReference type="InterPro" id="IPR036770">
    <property type="entry name" value="Ankyrin_rpt-contain_sf"/>
</dbReference>
<dbReference type="SUPFAM" id="SSF57903">
    <property type="entry name" value="FYVE/PHD zinc finger"/>
    <property type="match status" value="1"/>
</dbReference>
<feature type="region of interest" description="Disordered" evidence="5">
    <location>
        <begin position="933"/>
        <end position="952"/>
    </location>
</feature>
<reference evidence="7 8" key="1">
    <citation type="submission" date="2018-01" db="EMBL/GenBank/DDBJ databases">
        <title>Genome characterization of the sugarcane-associated fungus Trichoderma ghanense CCMA-1212 and their application in lignocelulose bioconversion.</title>
        <authorList>
            <person name="Steindorff A.S."/>
            <person name="Mendes T.D."/>
            <person name="Vilela E.S.D."/>
            <person name="Rodrigues D.S."/>
            <person name="Formighieri E.F."/>
            <person name="Melo I.S."/>
            <person name="Favaro L.C.L."/>
        </authorList>
    </citation>
    <scope>NUCLEOTIDE SEQUENCE [LARGE SCALE GENOMIC DNA]</scope>
    <source>
        <strain evidence="7 8">CCMA-1212</strain>
    </source>
</reference>
<evidence type="ECO:0000256" key="2">
    <source>
        <dbReference type="ARBA" id="ARBA00022771"/>
    </source>
</evidence>
<dbReference type="Proteomes" id="UP001642720">
    <property type="component" value="Unassembled WGS sequence"/>
</dbReference>
<feature type="compositionally biased region" description="Polar residues" evidence="5">
    <location>
        <begin position="1097"/>
        <end position="1109"/>
    </location>
</feature>
<organism evidence="7 8">
    <name type="scientific">Trichoderma ghanense</name>
    <dbReference type="NCBI Taxonomy" id="65468"/>
    <lineage>
        <taxon>Eukaryota</taxon>
        <taxon>Fungi</taxon>
        <taxon>Dikarya</taxon>
        <taxon>Ascomycota</taxon>
        <taxon>Pezizomycotina</taxon>
        <taxon>Sordariomycetes</taxon>
        <taxon>Hypocreomycetidae</taxon>
        <taxon>Hypocreales</taxon>
        <taxon>Hypocreaceae</taxon>
        <taxon>Trichoderma</taxon>
    </lineage>
</organism>
<dbReference type="EMBL" id="PPTA01000009">
    <property type="protein sequence ID" value="TFB01330.1"/>
    <property type="molecule type" value="Genomic_DNA"/>
</dbReference>
<evidence type="ECO:0000256" key="5">
    <source>
        <dbReference type="SAM" id="MobiDB-lite"/>
    </source>
</evidence>
<dbReference type="Gene3D" id="1.25.40.20">
    <property type="entry name" value="Ankyrin repeat-containing domain"/>
    <property type="match status" value="1"/>
</dbReference>
<dbReference type="InterPro" id="IPR019787">
    <property type="entry name" value="Znf_PHD-finger"/>
</dbReference>
<dbReference type="SUPFAM" id="SSF48403">
    <property type="entry name" value="Ankyrin repeat"/>
    <property type="match status" value="1"/>
</dbReference>
<dbReference type="GeneID" id="300578385"/>
<protein>
    <recommendedName>
        <fullName evidence="6">PHD-type domain-containing protein</fullName>
    </recommendedName>
</protein>
<feature type="compositionally biased region" description="Basic and acidic residues" evidence="5">
    <location>
        <begin position="657"/>
        <end position="666"/>
    </location>
</feature>
<dbReference type="InterPro" id="IPR056485">
    <property type="entry name" value="ARM_KRIT1"/>
</dbReference>
<evidence type="ECO:0000256" key="3">
    <source>
        <dbReference type="ARBA" id="ARBA00022833"/>
    </source>
</evidence>
<feature type="compositionally biased region" description="Low complexity" evidence="5">
    <location>
        <begin position="1062"/>
        <end position="1077"/>
    </location>
</feature>
<proteinExistence type="predicted"/>
<dbReference type="Pfam" id="PF24521">
    <property type="entry name" value="Ank_KRIT1"/>
    <property type="match status" value="1"/>
</dbReference>
<feature type="compositionally biased region" description="Polar residues" evidence="5">
    <location>
        <begin position="479"/>
        <end position="488"/>
    </location>
</feature>
<dbReference type="InterPro" id="IPR011011">
    <property type="entry name" value="Znf_FYVE_PHD"/>
</dbReference>
<evidence type="ECO:0000313" key="7">
    <source>
        <dbReference type="EMBL" id="TFB01330.1"/>
    </source>
</evidence>
<feature type="region of interest" description="Disordered" evidence="5">
    <location>
        <begin position="1056"/>
        <end position="1154"/>
    </location>
</feature>
<feature type="region of interest" description="Disordered" evidence="5">
    <location>
        <begin position="464"/>
        <end position="495"/>
    </location>
</feature>
<dbReference type="RefSeq" id="XP_073557531.1">
    <property type="nucleotide sequence ID" value="XM_073703935.1"/>
</dbReference>
<evidence type="ECO:0000259" key="6">
    <source>
        <dbReference type="PROSITE" id="PS50016"/>
    </source>
</evidence>
<dbReference type="Gene3D" id="3.30.40.10">
    <property type="entry name" value="Zinc/RING finger domain, C3HC4 (zinc finger)"/>
    <property type="match status" value="1"/>
</dbReference>
<name>A0ABY2H1S1_9HYPO</name>
<evidence type="ECO:0000256" key="4">
    <source>
        <dbReference type="PROSITE-ProRule" id="PRU00146"/>
    </source>
</evidence>
<feature type="region of interest" description="Disordered" evidence="5">
    <location>
        <begin position="644"/>
        <end position="674"/>
    </location>
</feature>
<dbReference type="SMART" id="SM00249">
    <property type="entry name" value="PHD"/>
    <property type="match status" value="1"/>
</dbReference>
<dbReference type="InterPro" id="IPR058925">
    <property type="entry name" value="zf-C2H2_AcuF"/>
</dbReference>
<dbReference type="PANTHER" id="PTHR35391:SF5">
    <property type="entry name" value="DUF6590 DOMAIN-CONTAINING PROTEIN"/>
    <property type="match status" value="1"/>
</dbReference>
<sequence>MAGFLPPQADCDPVQNILEWQSQQLQVQRSDYVEEAADHNVIASFSASLLSLFKAIIPALSEQKQAKVPQTARISLERSCSALILWSDGYGIAEGRLNDTFNRSRKLRYTALKNLLHIGRVLVERLVPLVHVAEKLQALCSSVESNIEEAAGIIAEGSSRQSDDSSSDAASDFSNDDIHEIAEDLKTDTLILSSLDPLLKYPIFDSQLQDAADGLAISTWSPEKLFSDRIERRFPSAATPLASRLGRANYERYLRCQATRDAQEREEPLPLMNREGQDHAGTISADSKFQDSGVGTSLGASLALTVSYAETTMSYSHDGQSVRIPPLPKEAKLGIPFSCIACGRTIVITNNSGWKRHVYLDLRPYMCLDMSCPYSSTTFESRENWIGHLALDHEMEPQWKSTQCVLCKEQTGSGKMAVTMHLSRHLEEISLSALPIEIASNAASEDTSELTDISFLSEFDYGGSDRGRGPLSPAVGATETENSHNVQGSHDLDSLNPHIEKEVLGTPSDDELLRLAAAQGDAETVARILQVKDSFGDPELMVAAARHGHDLILQLLLSFDGANPDPSPVLTDHESSTPMLAAIGQPNIKIIEILLEQKGFNPTRTFKGETYHEIARRRQGPNWEMEEHILRTAYNDYKRTHTSLGEEKLPGTNTGADHNHPEEAHANEGLPSQDLGTNASFIPESSSATEKAKVRLAEPSWRRAVASHLLKTFCQDYHEFLATAKAYLKDQPNKYTGLLNILALIVNSVSDVYQVVSDVGLLFEGYPSFVTQGLNSLHLPQGYRIEAVDHSRVRFFAPNAEPVIIQAGEATQPKSSQRSKFIGDDLLLSSSNPRVLKSETETIESWMTKVQTLSNSPRLYEQFLKLPLDTQDDATTTLDSSVTAKEVFGVVVDFIDEFRTLIAEGELELDESDLKRVLSAAKAVQRSLSEIPINRGEGSQGSEEAAEVDNKGKASDSTQMLCSICHEAGSANMIQCDNTDSCRGKWFHLVCVSLPAATANWRCPDCRNCVDIAEAEKANQGKSGKGKHIPSFGRINYPQPNPDIYIWPPDSYGSVDALPEEAPSSNVPPTVPSPSASKGAYADDDEDASPTVKEMPNSLSTPRARTSSFVPPGSSRLREVTTYDTDEHSPSHDPSAHGSEDVQPAGAESDAELR</sequence>
<dbReference type="InterPro" id="IPR013083">
    <property type="entry name" value="Znf_RING/FYVE/PHD"/>
</dbReference>
<keyword evidence="1" id="KW-0479">Metal-binding</keyword>
<accession>A0ABY2H1S1</accession>
<keyword evidence="8" id="KW-1185">Reference proteome</keyword>
<keyword evidence="3" id="KW-0862">Zinc</keyword>
<feature type="compositionally biased region" description="Basic and acidic residues" evidence="5">
    <location>
        <begin position="1116"/>
        <end position="1140"/>
    </location>
</feature>
<keyword evidence="2 4" id="KW-0863">Zinc-finger</keyword>
<gene>
    <name evidence="7" type="ORF">CCMA1212_006732</name>
</gene>
<dbReference type="Pfam" id="PF26082">
    <property type="entry name" value="zf-C2H2_AcuF"/>
    <property type="match status" value="1"/>
</dbReference>
<dbReference type="InterPro" id="IPR001965">
    <property type="entry name" value="Znf_PHD"/>
</dbReference>